<dbReference type="AlphaFoldDB" id="A0A835LGL0"/>
<name>A0A835LGL0_9MAGN</name>
<dbReference type="EMBL" id="JADFTS010000008">
    <property type="protein sequence ID" value="KAF9591039.1"/>
    <property type="molecule type" value="Genomic_DNA"/>
</dbReference>
<evidence type="ECO:0000256" key="1">
    <source>
        <dbReference type="SAM" id="Coils"/>
    </source>
</evidence>
<dbReference type="SUPFAM" id="SSF51395">
    <property type="entry name" value="FMN-linked oxidoreductases"/>
    <property type="match status" value="1"/>
</dbReference>
<keyword evidence="1" id="KW-0175">Coiled coil</keyword>
<reference evidence="2 3" key="1">
    <citation type="submission" date="2020-10" db="EMBL/GenBank/DDBJ databases">
        <title>The Coptis chinensis genome and diversification of protoberbering-type alkaloids.</title>
        <authorList>
            <person name="Wang B."/>
            <person name="Shu S."/>
            <person name="Song C."/>
            <person name="Liu Y."/>
        </authorList>
    </citation>
    <scope>NUCLEOTIDE SEQUENCE [LARGE SCALE GENOMIC DNA]</scope>
    <source>
        <strain evidence="2">HL-2020</strain>
        <tissue evidence="2">Leaf</tissue>
    </source>
</reference>
<dbReference type="Gene3D" id="3.20.20.70">
    <property type="entry name" value="Aldolase class I"/>
    <property type="match status" value="1"/>
</dbReference>
<accession>A0A835LGL0</accession>
<dbReference type="Proteomes" id="UP000631114">
    <property type="component" value="Unassembled WGS sequence"/>
</dbReference>
<feature type="coiled-coil region" evidence="1">
    <location>
        <begin position="29"/>
        <end position="56"/>
    </location>
</feature>
<dbReference type="OrthoDB" id="4327079at2759"/>
<gene>
    <name evidence="2" type="ORF">IFM89_001249</name>
</gene>
<sequence length="288" mass="32417">MWTQQLLTELKTQLASSQKSNNLTHQNVAKRMAESYSRLNTKIQELGAEVTDLRVKHEALDVEVEEDLGVPRMRPQDVSELENEDFMRYIGAQIFEIYGLGSDIVDLAFCGSVSKIGGLSLDELARETMSFWVKAFSEDTAKRLENFGFIQFKPGDDLAKVAGGVDMVSQLCVLHIPDPFFLMPPPQNSGGIVELSTRRINDFMRKKWVEGKAEFRYMAGVGIARHGEWLSWTDCGIVCLSSLRVSQGHQLGCSYFILRLALVRLIRTLLHRLEMTSLGQTPPITTMV</sequence>
<proteinExistence type="predicted"/>
<organism evidence="2 3">
    <name type="scientific">Coptis chinensis</name>
    <dbReference type="NCBI Taxonomy" id="261450"/>
    <lineage>
        <taxon>Eukaryota</taxon>
        <taxon>Viridiplantae</taxon>
        <taxon>Streptophyta</taxon>
        <taxon>Embryophyta</taxon>
        <taxon>Tracheophyta</taxon>
        <taxon>Spermatophyta</taxon>
        <taxon>Magnoliopsida</taxon>
        <taxon>Ranunculales</taxon>
        <taxon>Ranunculaceae</taxon>
        <taxon>Coptidoideae</taxon>
        <taxon>Coptis</taxon>
    </lineage>
</organism>
<comment type="caution">
    <text evidence="2">The sequence shown here is derived from an EMBL/GenBank/DDBJ whole genome shotgun (WGS) entry which is preliminary data.</text>
</comment>
<protein>
    <submittedName>
        <fullName evidence="2">Uncharacterized protein</fullName>
    </submittedName>
</protein>
<evidence type="ECO:0000313" key="2">
    <source>
        <dbReference type="EMBL" id="KAF9591039.1"/>
    </source>
</evidence>
<evidence type="ECO:0000313" key="3">
    <source>
        <dbReference type="Proteomes" id="UP000631114"/>
    </source>
</evidence>
<dbReference type="InterPro" id="IPR013785">
    <property type="entry name" value="Aldolase_TIM"/>
</dbReference>
<keyword evidence="3" id="KW-1185">Reference proteome</keyword>